<dbReference type="Proteomes" id="UP000244004">
    <property type="component" value="Unassembled WGS sequence"/>
</dbReference>
<dbReference type="GeneID" id="99706426"/>
<evidence type="ECO:0000256" key="1">
    <source>
        <dbReference type="ARBA" id="ARBA00002270"/>
    </source>
</evidence>
<dbReference type="PANTHER" id="PTHR42792:SF2">
    <property type="entry name" value="FLAGELLIN"/>
    <property type="match status" value="1"/>
</dbReference>
<keyword evidence="3 5" id="KW-0964">Secreted</keyword>
<dbReference type="InterPro" id="IPR032826">
    <property type="entry name" value="FliC_H7"/>
</dbReference>
<dbReference type="EMBL" id="PNXT01000001">
    <property type="protein sequence ID" value="PTX89032.1"/>
    <property type="molecule type" value="Genomic_DNA"/>
</dbReference>
<dbReference type="InterPro" id="IPR046358">
    <property type="entry name" value="Flagellin_C"/>
</dbReference>
<evidence type="ECO:0000256" key="2">
    <source>
        <dbReference type="ARBA" id="ARBA00005709"/>
    </source>
</evidence>
<comment type="similarity">
    <text evidence="2 5">Belongs to the bacterial flagellin family.</text>
</comment>
<evidence type="ECO:0000313" key="6">
    <source>
        <dbReference type="EMBL" id="PTX89032.1"/>
    </source>
</evidence>
<dbReference type="InterPro" id="IPR042187">
    <property type="entry name" value="Flagellin_C_sub2"/>
</dbReference>
<comment type="subcellular location">
    <subcellularLocation>
        <location evidence="5">Secreted</location>
    </subcellularLocation>
    <subcellularLocation>
        <location evidence="5">Bacterial flagellum</location>
    </subcellularLocation>
</comment>
<dbReference type="Pfam" id="PF12445">
    <property type="entry name" value="FliC"/>
    <property type="match status" value="1"/>
</dbReference>
<proteinExistence type="inferred from homology"/>
<dbReference type="GO" id="GO:0005576">
    <property type="term" value="C:extracellular region"/>
    <property type="evidence" value="ECO:0007669"/>
    <property type="project" value="UniProtKB-SubCell"/>
</dbReference>
<keyword evidence="6" id="KW-0969">Cilium</keyword>
<dbReference type="Gene3D" id="2.60.40.4390">
    <property type="match status" value="1"/>
</dbReference>
<evidence type="ECO:0000256" key="3">
    <source>
        <dbReference type="ARBA" id="ARBA00022525"/>
    </source>
</evidence>
<protein>
    <recommendedName>
        <fullName evidence="5">Flagellin</fullName>
    </recommendedName>
</protein>
<dbReference type="Pfam" id="PF00700">
    <property type="entry name" value="Flagellin_C"/>
    <property type="match status" value="1"/>
</dbReference>
<evidence type="ECO:0000256" key="4">
    <source>
        <dbReference type="ARBA" id="ARBA00023143"/>
    </source>
</evidence>
<organism evidence="6 7">
    <name type="scientific">Enterobacter hormaechei</name>
    <dbReference type="NCBI Taxonomy" id="158836"/>
    <lineage>
        <taxon>Bacteria</taxon>
        <taxon>Pseudomonadati</taxon>
        <taxon>Pseudomonadota</taxon>
        <taxon>Gammaproteobacteria</taxon>
        <taxon>Enterobacterales</taxon>
        <taxon>Enterobacteriaceae</taxon>
        <taxon>Enterobacter</taxon>
        <taxon>Enterobacter cloacae complex</taxon>
    </lineage>
</organism>
<gene>
    <name evidence="6" type="ORF">C1O12_11850</name>
</gene>
<keyword evidence="6" id="KW-0282">Flagellum</keyword>
<dbReference type="NCBIfam" id="NF005953">
    <property type="entry name" value="PRK08026.1"/>
    <property type="match status" value="1"/>
</dbReference>
<evidence type="ECO:0000313" key="7">
    <source>
        <dbReference type="Proteomes" id="UP000244004"/>
    </source>
</evidence>
<keyword evidence="4 5" id="KW-0975">Bacterial flagellum</keyword>
<reference evidence="6 7" key="1">
    <citation type="submission" date="2018-01" db="EMBL/GenBank/DDBJ databases">
        <title>Geographic spread and resistance mechanisms of dominant carbapenem-resistant Enterobacter cloacae complex clones ST171 and ST78.</title>
        <authorList>
            <person name="Gomez-Simmonds A."/>
            <person name="Annavajhala M.K."/>
            <person name="Wang Z."/>
            <person name="Macesic N."/>
            <person name="Hu Y."/>
            <person name="Giddins M.J."/>
            <person name="O'Malley A."/>
            <person name="Toussaint N.C."/>
            <person name="Whittier S."/>
            <person name="Torres V.J."/>
            <person name="Uhlemann A.-C."/>
        </authorList>
    </citation>
    <scope>NUCLEOTIDE SEQUENCE [LARGE SCALE GENOMIC DNA]</scope>
    <source>
        <strain evidence="6 7">78</strain>
    </source>
</reference>
<dbReference type="GO" id="GO:0009288">
    <property type="term" value="C:bacterial-type flagellum"/>
    <property type="evidence" value="ECO:0007669"/>
    <property type="project" value="UniProtKB-SubCell"/>
</dbReference>
<keyword evidence="6" id="KW-0966">Cell projection</keyword>
<comment type="caution">
    <text evidence="6">The sequence shown here is derived from an EMBL/GenBank/DDBJ whole genome shotgun (WGS) entry which is preliminary data.</text>
</comment>
<dbReference type="PANTHER" id="PTHR42792">
    <property type="entry name" value="FLAGELLIN"/>
    <property type="match status" value="1"/>
</dbReference>
<sequence>MAQVINTNSLSLITQNNINKNQSSMSTAIERLSSGLRINSAKDDAAGQAIANRFTSNIKGLTQAARNANDGISVAQTTEGALSEINNNLQRIRELTVQSSTGTNSQSDLDSIQDEIKSRLDEIDRVSGQTQFNGVNVLAKDGSMKIQVGANDGQTITIDLKQIDSNTLKLSGFNVNGKGGVANAVATAADMTAAGFTLAGNTYTGSAGFKAASSADVLGSLANGDTVLSAGTVADGLSGAANTYTYDKANDKFTFGVTGATSAQVLSYLNPSAGDTTSATVTIGTTKQDVIIAKDGTLTAKDDGAALYLDTTGNLTKNSAGTPPVATLAGLQANGGGTAIASSITTASGETLTLAGGTAGTIDVTNASISADKLQSGAAAAGYTTSTGYAVDNAGAVKNGAADVYVDNNAALTTTNTATYFVQTDGSITNGSGKVAHKDANGKITTDAQTATTATTDPLKALDDAISSIDKFRSSLGAVQNRLSSAVTNLNNTTTNLSEAQSRIQDADYATEVSNMSKAQIIQQAGNSVLAKANQVPQQVLSLLQG</sequence>
<dbReference type="PRINTS" id="PR00207">
    <property type="entry name" value="FLAGELLIN"/>
</dbReference>
<dbReference type="GO" id="GO:0005198">
    <property type="term" value="F:structural molecule activity"/>
    <property type="evidence" value="ECO:0007669"/>
    <property type="project" value="UniProtKB-UniRule"/>
</dbReference>
<comment type="function">
    <text evidence="1 5">Flagellin is the subunit protein which polymerizes to form the filaments of bacterial flagella.</text>
</comment>
<dbReference type="SUPFAM" id="SSF64518">
    <property type="entry name" value="Phase 1 flagellin"/>
    <property type="match status" value="1"/>
</dbReference>
<accession>A0A7W3AUV1</accession>
<dbReference type="RefSeq" id="WP_022648544.1">
    <property type="nucleotide sequence ID" value="NZ_AP025764.1"/>
</dbReference>
<evidence type="ECO:0000256" key="5">
    <source>
        <dbReference type="RuleBase" id="RU362073"/>
    </source>
</evidence>
<dbReference type="Gene3D" id="1.20.1330.10">
    <property type="entry name" value="f41 fragment of flagellin, N-terminal domain"/>
    <property type="match status" value="1"/>
</dbReference>
<dbReference type="Gene3D" id="6.10.10.10">
    <property type="entry name" value="Flagellar export chaperone, C-terminal domain"/>
    <property type="match status" value="1"/>
</dbReference>
<dbReference type="Gene3D" id="6.10.280.190">
    <property type="match status" value="1"/>
</dbReference>
<dbReference type="InterPro" id="IPR001492">
    <property type="entry name" value="Flagellin"/>
</dbReference>
<dbReference type="Pfam" id="PF00669">
    <property type="entry name" value="Flagellin_N"/>
    <property type="match status" value="1"/>
</dbReference>
<name>A0A7W3AUV1_9ENTR</name>
<dbReference type="AlphaFoldDB" id="A0A7W3AUV1"/>
<dbReference type="InterPro" id="IPR001029">
    <property type="entry name" value="Flagellin_N"/>
</dbReference>